<dbReference type="RefSeq" id="WP_103958134.1">
    <property type="nucleotide sequence ID" value="NZ_FNVT01000006.1"/>
</dbReference>
<keyword evidence="1" id="KW-0732">Signal</keyword>
<evidence type="ECO:0000313" key="3">
    <source>
        <dbReference type="Proteomes" id="UP000236732"/>
    </source>
</evidence>
<dbReference type="OrthoDB" id="3551044at2"/>
<dbReference type="Proteomes" id="UP000236732">
    <property type="component" value="Unassembled WGS sequence"/>
</dbReference>
<keyword evidence="3" id="KW-1185">Reference proteome</keyword>
<feature type="signal peptide" evidence="1">
    <location>
        <begin position="1"/>
        <end position="31"/>
    </location>
</feature>
<proteinExistence type="predicted"/>
<gene>
    <name evidence="2" type="ORF">SAMN05444920_106204</name>
</gene>
<evidence type="ECO:0000256" key="1">
    <source>
        <dbReference type="SAM" id="SignalP"/>
    </source>
</evidence>
<sequence length="159" mass="17289">MSRIRRAARTIAIVCAGLAMTAGLVAAPANAVTEIRCQLGISFYNPESDTWIVSIYAYLPTNHFDGVGYVVNGARIELSVWGQDTFSDDFLFSAGTYAGLSSLNVTEDRIEVRAPLPPIFSDSLDEDWADSDEIFARARWVDGDGGTLQTKSNVVRGSF</sequence>
<name>A0A1H6DSL0_9ACTN</name>
<reference evidence="2 3" key="1">
    <citation type="submission" date="2016-10" db="EMBL/GenBank/DDBJ databases">
        <authorList>
            <person name="de Groot N.N."/>
        </authorList>
    </citation>
    <scope>NUCLEOTIDE SEQUENCE [LARGE SCALE GENOMIC DNA]</scope>
    <source>
        <strain evidence="2 3">CGMCC 4.7037</strain>
    </source>
</reference>
<organism evidence="2 3">
    <name type="scientific">Nonomuraea solani</name>
    <dbReference type="NCBI Taxonomy" id="1144553"/>
    <lineage>
        <taxon>Bacteria</taxon>
        <taxon>Bacillati</taxon>
        <taxon>Actinomycetota</taxon>
        <taxon>Actinomycetes</taxon>
        <taxon>Streptosporangiales</taxon>
        <taxon>Streptosporangiaceae</taxon>
        <taxon>Nonomuraea</taxon>
    </lineage>
</organism>
<dbReference type="AlphaFoldDB" id="A0A1H6DSL0"/>
<dbReference type="EMBL" id="FNVT01000006">
    <property type="protein sequence ID" value="SEG88220.1"/>
    <property type="molecule type" value="Genomic_DNA"/>
</dbReference>
<feature type="chain" id="PRO_5009296192" evidence="1">
    <location>
        <begin position="32"/>
        <end position="159"/>
    </location>
</feature>
<evidence type="ECO:0000313" key="2">
    <source>
        <dbReference type="EMBL" id="SEG88220.1"/>
    </source>
</evidence>
<accession>A0A1H6DSL0</accession>
<protein>
    <submittedName>
        <fullName evidence="2">Uncharacterized protein</fullName>
    </submittedName>
</protein>